<feature type="region of interest" description="Disordered" evidence="1">
    <location>
        <begin position="95"/>
        <end position="118"/>
    </location>
</feature>
<accession>A0A1H7RVA5</accession>
<gene>
    <name evidence="3" type="ORF">SAMN05660976_02933</name>
</gene>
<organism evidence="3 4">
    <name type="scientific">Nonomuraea pusilla</name>
    <dbReference type="NCBI Taxonomy" id="46177"/>
    <lineage>
        <taxon>Bacteria</taxon>
        <taxon>Bacillati</taxon>
        <taxon>Actinomycetota</taxon>
        <taxon>Actinomycetes</taxon>
        <taxon>Streptosporangiales</taxon>
        <taxon>Streptosporangiaceae</taxon>
        <taxon>Nonomuraea</taxon>
    </lineage>
</organism>
<evidence type="ECO:0000256" key="1">
    <source>
        <dbReference type="SAM" id="MobiDB-lite"/>
    </source>
</evidence>
<dbReference type="Gene3D" id="3.30.70.100">
    <property type="match status" value="1"/>
</dbReference>
<dbReference type="EMBL" id="FOBF01000006">
    <property type="protein sequence ID" value="SEL64126.1"/>
    <property type="molecule type" value="Genomic_DNA"/>
</dbReference>
<keyword evidence="4" id="KW-1185">Reference proteome</keyword>
<dbReference type="InterPro" id="IPR011008">
    <property type="entry name" value="Dimeric_a/b-barrel"/>
</dbReference>
<evidence type="ECO:0000313" key="4">
    <source>
        <dbReference type="Proteomes" id="UP000198953"/>
    </source>
</evidence>
<dbReference type="Pfam" id="PF07978">
    <property type="entry name" value="NIPSNAP"/>
    <property type="match status" value="1"/>
</dbReference>
<feature type="domain" description="NIPSNAP" evidence="2">
    <location>
        <begin position="3"/>
        <end position="102"/>
    </location>
</feature>
<dbReference type="SUPFAM" id="SSF54909">
    <property type="entry name" value="Dimeric alpha+beta barrel"/>
    <property type="match status" value="1"/>
</dbReference>
<proteinExistence type="predicted"/>
<evidence type="ECO:0000313" key="3">
    <source>
        <dbReference type="EMBL" id="SEL64126.1"/>
    </source>
</evidence>
<dbReference type="OrthoDB" id="9809695at2"/>
<protein>
    <submittedName>
        <fullName evidence="3">NIPSNAP protein</fullName>
    </submittedName>
</protein>
<evidence type="ECO:0000259" key="2">
    <source>
        <dbReference type="Pfam" id="PF07978"/>
    </source>
</evidence>
<dbReference type="STRING" id="46177.SAMN05660976_02933"/>
<reference evidence="3 4" key="1">
    <citation type="submission" date="2016-10" db="EMBL/GenBank/DDBJ databases">
        <authorList>
            <person name="de Groot N.N."/>
        </authorList>
    </citation>
    <scope>NUCLEOTIDE SEQUENCE [LARGE SCALE GENOMIC DNA]</scope>
    <source>
        <strain evidence="3 4">DSM 43357</strain>
    </source>
</reference>
<dbReference type="RefSeq" id="WP_091101194.1">
    <property type="nucleotide sequence ID" value="NZ_FOBF01000006.1"/>
</dbReference>
<dbReference type="AlphaFoldDB" id="A0A1H7RVA5"/>
<name>A0A1H7RVA5_9ACTN</name>
<dbReference type="InterPro" id="IPR012577">
    <property type="entry name" value="NIPSNAP"/>
</dbReference>
<sequence>MIYELRRYTLFPGARETLIELFEREFVETQEETGIRVVGTFRDQDSPDVFPWIRAFPDMESRRASLTAFYTGPAWLAHRDAANATMADSDDVLLLRPVPGSPAPTAGERPPAGSGAPPSSLYVATVHHVEPGGSGRFAELFAREAAPALAAGGVTPVAWLESEHAENTFPRLPVREDANVFVWFARFERPEDEREVALPMLDALATAAPDRFRLRPTTRSALR</sequence>
<feature type="compositionally biased region" description="Low complexity" evidence="1">
    <location>
        <begin position="106"/>
        <end position="118"/>
    </location>
</feature>
<dbReference type="Proteomes" id="UP000198953">
    <property type="component" value="Unassembled WGS sequence"/>
</dbReference>